<evidence type="ECO:0000313" key="4">
    <source>
        <dbReference type="Proteomes" id="UP000579605"/>
    </source>
</evidence>
<feature type="domain" description="Signal transduction histidine kinase subgroup 3 dimerisation and phosphoacceptor" evidence="2">
    <location>
        <begin position="30"/>
        <end position="56"/>
    </location>
</feature>
<evidence type="ECO:0000256" key="1">
    <source>
        <dbReference type="SAM" id="MobiDB-lite"/>
    </source>
</evidence>
<keyword evidence="4" id="KW-1185">Reference proteome</keyword>
<dbReference type="Pfam" id="PF07730">
    <property type="entry name" value="HisKA_3"/>
    <property type="match status" value="1"/>
</dbReference>
<dbReference type="EMBL" id="JACBZH010000001">
    <property type="protein sequence ID" value="NYH91127.1"/>
    <property type="molecule type" value="Genomic_DNA"/>
</dbReference>
<feature type="region of interest" description="Disordered" evidence="1">
    <location>
        <begin position="57"/>
        <end position="95"/>
    </location>
</feature>
<gene>
    <name evidence="3" type="ORF">F4554_003765</name>
</gene>
<dbReference type="RefSeq" id="WP_179788755.1">
    <property type="nucleotide sequence ID" value="NZ_BAAARR010000039.1"/>
</dbReference>
<evidence type="ECO:0000313" key="3">
    <source>
        <dbReference type="EMBL" id="NYH91127.1"/>
    </source>
</evidence>
<dbReference type="AlphaFoldDB" id="A0A852ZDA6"/>
<reference evidence="3 4" key="1">
    <citation type="submission" date="2020-07" db="EMBL/GenBank/DDBJ databases">
        <title>Sequencing the genomes of 1000 actinobacteria strains.</title>
        <authorList>
            <person name="Klenk H.-P."/>
        </authorList>
    </citation>
    <scope>NUCLEOTIDE SEQUENCE [LARGE SCALE GENOMIC DNA]</scope>
    <source>
        <strain evidence="3 4">DSM 18448</strain>
    </source>
</reference>
<dbReference type="GO" id="GO:0000155">
    <property type="term" value="F:phosphorelay sensor kinase activity"/>
    <property type="evidence" value="ECO:0007669"/>
    <property type="project" value="InterPro"/>
</dbReference>
<dbReference type="InterPro" id="IPR011712">
    <property type="entry name" value="Sig_transdc_His_kin_sub3_dim/P"/>
</dbReference>
<protein>
    <recommendedName>
        <fullName evidence="2">Signal transduction histidine kinase subgroup 3 dimerisation and phosphoacceptor domain-containing protein</fullName>
    </recommendedName>
</protein>
<dbReference type="Proteomes" id="UP000579605">
    <property type="component" value="Unassembled WGS sequence"/>
</dbReference>
<evidence type="ECO:0000259" key="2">
    <source>
        <dbReference type="Pfam" id="PF07730"/>
    </source>
</evidence>
<dbReference type="Gene3D" id="1.20.5.1930">
    <property type="match status" value="1"/>
</dbReference>
<name>A0A852ZDA6_9ACTN</name>
<organism evidence="3 4">
    <name type="scientific">Actinopolymorpha rutila</name>
    <dbReference type="NCBI Taxonomy" id="446787"/>
    <lineage>
        <taxon>Bacteria</taxon>
        <taxon>Bacillati</taxon>
        <taxon>Actinomycetota</taxon>
        <taxon>Actinomycetes</taxon>
        <taxon>Propionibacteriales</taxon>
        <taxon>Actinopolymorphaceae</taxon>
        <taxon>Actinopolymorpha</taxon>
    </lineage>
</organism>
<dbReference type="GO" id="GO:0016020">
    <property type="term" value="C:membrane"/>
    <property type="evidence" value="ECO:0007669"/>
    <property type="project" value="InterPro"/>
</dbReference>
<sequence>MQTFADLASLALQRVRTQNDHEELLLLQDRQRISRDLHDHVLQHMFGISLRLKAPKRYRSSSRMPREPFPFCRDGRAGTGGRFGQAVEERHNVVT</sequence>
<comment type="caution">
    <text evidence="3">The sequence shown here is derived from an EMBL/GenBank/DDBJ whole genome shotgun (WGS) entry which is preliminary data.</text>
</comment>
<accession>A0A852ZDA6</accession>
<proteinExistence type="predicted"/>
<dbReference type="GO" id="GO:0046983">
    <property type="term" value="F:protein dimerization activity"/>
    <property type="evidence" value="ECO:0007669"/>
    <property type="project" value="InterPro"/>
</dbReference>